<protein>
    <submittedName>
        <fullName evidence="1">Uncharacterized protein</fullName>
    </submittedName>
</protein>
<reference evidence="1 2" key="1">
    <citation type="submission" date="2021-07" db="EMBL/GenBank/DDBJ databases">
        <title>Novel Helicobacter sp. Isolated from a cat.</title>
        <authorList>
            <person name="Rimbara E."/>
            <person name="Suzuki M."/>
        </authorList>
    </citation>
    <scope>NUCLEOTIDE SEQUENCE [LARGE SCALE GENOMIC DNA]</scope>
    <source>
        <strain evidence="2">NHP19-012</strain>
    </source>
</reference>
<dbReference type="EMBL" id="AP024819">
    <property type="protein sequence ID" value="BCZ19742.1"/>
    <property type="molecule type" value="Genomic_DNA"/>
</dbReference>
<sequence>MAKNGLLHFVVRNTFESFMVKQAIFKEHLLIVEVKKSSVKVRYNNTIGDFVPYTQVHNQFKASYSPPTIGETALYLKMGRFGLVLGTSILPQEVEDSQKEDTQIIKYKDGTTTTYCDEVLKVLSLKDLVIACETATLKA</sequence>
<proteinExistence type="predicted"/>
<keyword evidence="2" id="KW-1185">Reference proteome</keyword>
<gene>
    <name evidence="1" type="ORF">NHP190012_13840</name>
</gene>
<accession>A0ABN6I817</accession>
<name>A0ABN6I817_9HELI</name>
<organism evidence="1 2">
    <name type="scientific">Helicobacter gastrofelis</name>
    <dbReference type="NCBI Taxonomy" id="2849642"/>
    <lineage>
        <taxon>Bacteria</taxon>
        <taxon>Pseudomonadati</taxon>
        <taxon>Campylobacterota</taxon>
        <taxon>Epsilonproteobacteria</taxon>
        <taxon>Campylobacterales</taxon>
        <taxon>Helicobacteraceae</taxon>
        <taxon>Helicobacter</taxon>
    </lineage>
</organism>
<dbReference type="Proteomes" id="UP000826146">
    <property type="component" value="Chromosome"/>
</dbReference>
<evidence type="ECO:0000313" key="2">
    <source>
        <dbReference type="Proteomes" id="UP000826146"/>
    </source>
</evidence>
<evidence type="ECO:0000313" key="1">
    <source>
        <dbReference type="EMBL" id="BCZ19742.1"/>
    </source>
</evidence>